<organism evidence="1 2">
    <name type="scientific">Reyranella soli</name>
    <dbReference type="NCBI Taxonomy" id="1230389"/>
    <lineage>
        <taxon>Bacteria</taxon>
        <taxon>Pseudomonadati</taxon>
        <taxon>Pseudomonadota</taxon>
        <taxon>Alphaproteobacteria</taxon>
        <taxon>Hyphomicrobiales</taxon>
        <taxon>Reyranellaceae</taxon>
        <taxon>Reyranella</taxon>
    </lineage>
</organism>
<dbReference type="PANTHER" id="PTHR34846:SF11">
    <property type="entry name" value="4-CARBOXYMUCONOLACTONE DECARBOXYLASE FAMILY PROTEIN (AFU_ORTHOLOGUE AFUA_6G11590)"/>
    <property type="match status" value="1"/>
</dbReference>
<gene>
    <name evidence="1" type="ORF">RSO01_01590</name>
</gene>
<dbReference type="Gene3D" id="1.20.1290.10">
    <property type="entry name" value="AhpD-like"/>
    <property type="match status" value="1"/>
</dbReference>
<proteinExistence type="predicted"/>
<dbReference type="OrthoDB" id="9129225at2"/>
<sequence>MPRVTPVASKADVAPEHQAVVDDVLKVFGAVRGPFSMMLHSPEMTKRMLPLVPFFRDESVVESKLRSVGILAAVREREAAYVWAAQVAAARRNGLREEAIDLLRAKAEESKFPAEEAAIVTYVRQLMRTNRAEQAAFDALHKKHGTKWLVELTAGVHYYAMLCGVVNAFEVAAPPDGDKLPA</sequence>
<protein>
    <submittedName>
        <fullName evidence="1">Uncharacterized protein</fullName>
    </submittedName>
</protein>
<dbReference type="PANTHER" id="PTHR34846">
    <property type="entry name" value="4-CARBOXYMUCONOLACTONE DECARBOXYLASE FAMILY PROTEIN (AFU_ORTHOLOGUE AFUA_6G11590)"/>
    <property type="match status" value="1"/>
</dbReference>
<comment type="caution">
    <text evidence="1">The sequence shown here is derived from an EMBL/GenBank/DDBJ whole genome shotgun (WGS) entry which is preliminary data.</text>
</comment>
<keyword evidence="2" id="KW-1185">Reference proteome</keyword>
<dbReference type="InterPro" id="IPR029032">
    <property type="entry name" value="AhpD-like"/>
</dbReference>
<reference evidence="1 2" key="1">
    <citation type="submission" date="2019-07" db="EMBL/GenBank/DDBJ databases">
        <title>Whole genome shotgun sequence of Reyranella soli NBRC 108950.</title>
        <authorList>
            <person name="Hosoyama A."/>
            <person name="Uohara A."/>
            <person name="Ohji S."/>
            <person name="Ichikawa N."/>
        </authorList>
    </citation>
    <scope>NUCLEOTIDE SEQUENCE [LARGE SCALE GENOMIC DNA]</scope>
    <source>
        <strain evidence="1 2">NBRC 108950</strain>
    </source>
</reference>
<dbReference type="AlphaFoldDB" id="A0A512N226"/>
<dbReference type="Proteomes" id="UP000321058">
    <property type="component" value="Unassembled WGS sequence"/>
</dbReference>
<evidence type="ECO:0000313" key="1">
    <source>
        <dbReference type="EMBL" id="GEP52993.1"/>
    </source>
</evidence>
<dbReference type="SUPFAM" id="SSF69118">
    <property type="entry name" value="AhpD-like"/>
    <property type="match status" value="1"/>
</dbReference>
<name>A0A512N226_9HYPH</name>
<evidence type="ECO:0000313" key="2">
    <source>
        <dbReference type="Proteomes" id="UP000321058"/>
    </source>
</evidence>
<dbReference type="EMBL" id="BKAJ01000004">
    <property type="protein sequence ID" value="GEP52993.1"/>
    <property type="molecule type" value="Genomic_DNA"/>
</dbReference>
<dbReference type="RefSeq" id="WP_147145187.1">
    <property type="nucleotide sequence ID" value="NZ_BKAJ01000004.1"/>
</dbReference>
<accession>A0A512N226</accession>